<dbReference type="AlphaFoldDB" id="A0AB34PHK4"/>
<reference evidence="1 2" key="1">
    <citation type="submission" date="2014-08" db="EMBL/GenBank/DDBJ databases">
        <title>Porphyromonas crevioricanis strain:COT-253_OH1447 Genome sequencing.</title>
        <authorList>
            <person name="Wallis C."/>
            <person name="Deusch O."/>
            <person name="O'Flynn C."/>
            <person name="Davis I."/>
            <person name="Jospin G."/>
            <person name="Darling A.E."/>
            <person name="Coil D.A."/>
            <person name="Alexiev A."/>
            <person name="Horsfall A."/>
            <person name="Kirkwood N."/>
            <person name="Harris S."/>
            <person name="Eisen J.A."/>
        </authorList>
    </citation>
    <scope>NUCLEOTIDE SEQUENCE [LARGE SCALE GENOMIC DNA]</scope>
    <source>
        <strain evidence="2">COT-253 OH1447</strain>
    </source>
</reference>
<gene>
    <name evidence="1" type="ORF">HQ38_06320</name>
</gene>
<dbReference type="EMBL" id="JQJC01000020">
    <property type="protein sequence ID" value="KGN94147.1"/>
    <property type="molecule type" value="Genomic_DNA"/>
</dbReference>
<proteinExistence type="predicted"/>
<evidence type="ECO:0000313" key="2">
    <source>
        <dbReference type="Proteomes" id="UP000030136"/>
    </source>
</evidence>
<sequence>MQQSGKDTDMESEGNVFRIRIQNPNVNNSVVNVAWSEEFIYFILGRYNHKTVTTAFTEHDM</sequence>
<evidence type="ECO:0000313" key="1">
    <source>
        <dbReference type="EMBL" id="KGN94147.1"/>
    </source>
</evidence>
<name>A0AB34PHK4_9PORP</name>
<accession>A0AB34PHK4</accession>
<dbReference type="RefSeq" id="WP_023936295.1">
    <property type="nucleotide sequence ID" value="NZ_FUXH01000003.1"/>
</dbReference>
<protein>
    <submittedName>
        <fullName evidence="1">Uncharacterized protein</fullName>
    </submittedName>
</protein>
<organism evidence="1 2">
    <name type="scientific">Porphyromonas crevioricanis</name>
    <dbReference type="NCBI Taxonomy" id="393921"/>
    <lineage>
        <taxon>Bacteria</taxon>
        <taxon>Pseudomonadati</taxon>
        <taxon>Bacteroidota</taxon>
        <taxon>Bacteroidia</taxon>
        <taxon>Bacteroidales</taxon>
        <taxon>Porphyromonadaceae</taxon>
        <taxon>Porphyromonas</taxon>
    </lineage>
</organism>
<dbReference type="Proteomes" id="UP000030136">
    <property type="component" value="Unassembled WGS sequence"/>
</dbReference>
<comment type="caution">
    <text evidence="1">The sequence shown here is derived from an EMBL/GenBank/DDBJ whole genome shotgun (WGS) entry which is preliminary data.</text>
</comment>